<dbReference type="OMA" id="NQCENAD"/>
<dbReference type="GO" id="GO:0030139">
    <property type="term" value="C:endocytic vesicle"/>
    <property type="evidence" value="ECO:0007669"/>
    <property type="project" value="TreeGrafter"/>
</dbReference>
<protein>
    <submittedName>
        <fullName evidence="4">Uncharacterized protein</fullName>
    </submittedName>
</protein>
<dbReference type="GO" id="GO:0005829">
    <property type="term" value="C:cytosol"/>
    <property type="evidence" value="ECO:0007669"/>
    <property type="project" value="GOC"/>
</dbReference>
<dbReference type="InterPro" id="IPR011989">
    <property type="entry name" value="ARM-like"/>
</dbReference>
<dbReference type="eggNOG" id="KOG1822">
    <property type="taxonomic scope" value="Eukaryota"/>
</dbReference>
<proteinExistence type="inferred from homology"/>
<dbReference type="InterPro" id="IPR021133">
    <property type="entry name" value="HEAT_type_2"/>
</dbReference>
<dbReference type="GO" id="GO:0006897">
    <property type="term" value="P:endocytosis"/>
    <property type="evidence" value="ECO:0007669"/>
    <property type="project" value="TreeGrafter"/>
</dbReference>
<evidence type="ECO:0000313" key="4">
    <source>
        <dbReference type="EMBL" id="EGD78844.1"/>
    </source>
</evidence>
<dbReference type="InterPro" id="IPR040108">
    <property type="entry name" value="Laa1/Sip1/HEATR5"/>
</dbReference>
<name>F2TZ20_SALR5</name>
<keyword evidence="5" id="KW-1185">Reference proteome</keyword>
<dbReference type="InterPro" id="IPR016024">
    <property type="entry name" value="ARM-type_fold"/>
</dbReference>
<dbReference type="FunCoup" id="F2TZ20">
    <property type="interactions" value="1981"/>
</dbReference>
<feature type="repeat" description="HEAT" evidence="2">
    <location>
        <begin position="412"/>
        <end position="448"/>
    </location>
</feature>
<dbReference type="KEGG" id="sre:PTSG_01820"/>
<comment type="similarity">
    <text evidence="1">Belongs to the HEATR5 family.</text>
</comment>
<feature type="region of interest" description="Disordered" evidence="3">
    <location>
        <begin position="1898"/>
        <end position="1921"/>
    </location>
</feature>
<sequence>MAGLPALTSEQLASAGKGENPLEIIQWLEMLEFSLQHASKDQMKKGLKQVLDILLFLLSTPYGKPVRDQIACAFAALFHAAGTAKLSVTIDEFHRLLKSRDDSPSSVQAKLGSISAFGRLHERLGGMMAPFVQEAVVAILKAARSLGTPGRVEMLCALEHMVANTGHLVENNMKDMYKQAKACIGDRSLHVRIAAANLMQAISSQSALIQRSDMDGCIVALCKAFESSTHVVRIVLAETIAAICKKALDQATWKDTKPAKFSTTNGMLAMLETHFVKFAQTPEVRVGVTEAYVLFFQAMGPTWLEQHTGDIVKALLHIVSNPKIMSGHEDALRVRRCVQFIVRTSLGKQLGHKGRTDTLLALCTSVADDMRMVDRPEGPDAPSSWRALTALDAISDLTHIIGNAVNKVADQLLPVILSVALHPSSDVRITAARCLRGLVQAVPSRAADITEQCLTRLATFRSSPAGIHGTAVALAATLTGTAVGELGIPQRLLDKTVSAGANIIQQSTQRKADVTAFLLMKSGWLLLASLVSMGSAALTPHHSTLTDLWTRTIKAFDKSAKLSVRQWELTLEGLIGALSCIEMYLQHCRDIITEDSQRQTVSLVLRAVKVTAHLPPFAKNAEAFTNTKALFRARVFSCLALVPPSLYEERFQRIVPLLVADIALSDHVSLTNRTSMLEHQCHEEDSILLGTTRESDYATVEEQLASLGRGGLGSIANDAYRLLDPNLLKEPTAMLPLAPQVEVLDAAVALFGIIFPLLGSSKQRLQLLEHFLSCIQSAKGAARMQAVQVNIFSAFLCGLKKMAELKLKLGNKKVRVSAHRLILAALHNPDVIVRCAAGEAMGRLGQVTDDTVISDSLRALVDNVQSNASVEARTGNSLAIGCILRYAGGVTASQHLRITIKLLHALSEDSNGDVQTWALHALMLTIDATGFNFHPHVPAVLQLCSDILHRDTGATVQRSAGNVVNALITTLGPEVHMQEKLRRKLQYMLYNLQQSLWPSVQLAGLHGMQKLILFAPSFVRIPEFMPVLKSKLSSQHSLLRHAATAIIKQLIQRDAESVHKSGDGVEKMLFRMLDSEEDPVLRRAIRDSIRGFISSLGAHMPSHWLFMCNHVLSGATQKEDEAAAEQERQAQQDFGRFDNSSTGGNNGFFAGGDSDNDDGDGDGEGQRGDDDIDAKVKVTTTVRTVLPTTWQTKVFAVECVEYLIDVCRQADVEQTTGQNPHFDMQTARASGGDKLVVRLAEVIRTCFIAATSATDELKKAGLEALDLIIRSFADSTDPDMEGNHSILEQFQAQVTSALRPAFSEDTAPTVKYSACMVCASWVSSGVNRDMTDLKRLLNLLVKSLETVKEEPDSGYNERASTMLRLGILQAWASIFNRALAAPSMQHLSQCIKPHLPRLEEYWIEALRDYALVSLPPEYATQIPASGNFYFAGTRSTVIPFYQTTYPDIITAASHLYSSNKDADGSLFFLEVGLCVRSLVSNAATPLLVLSSVTALAKLAAAGGNKLCDAVDIVQEIATVMRHTAHAYGLSGERSKEIAAGVLRTFESLAQPPRADGDDNRSSSSSSSTQAPIAVGPPITDSVDAQESRPVLIALQVCTTVLYLICPDLKQRIAENGAPATTPYGGAPQPAPHVAESDAPLLCALVSCLASLCTAATPEAIHHVLPSALLMLIEVLALPDSTATQHAAKTFQSLVSSLRGKPPAVPFLQSACKRICERSMADGTNTQALLLAVALIVSLSPECAQHAEIQDAVFHAIKSALVATKPAVRARTAKIALRLCTSGPAAMVFMASVGDELVQTVAKAVRNKPTCPEDLDVVQQGILCMEASLRSVPEEAQPQLMAVVLPILVALLTVTPANNLERAVSTAALDSLKRVGPQHPAAFRQVVTEAPQLKTKLEQAMKHSAAQAQQQQQQHRTTQHAAPKIKLTMDFSAFK</sequence>
<dbReference type="GO" id="GO:0005794">
    <property type="term" value="C:Golgi apparatus"/>
    <property type="evidence" value="ECO:0007669"/>
    <property type="project" value="TreeGrafter"/>
</dbReference>
<dbReference type="GO" id="GO:0016020">
    <property type="term" value="C:membrane"/>
    <property type="evidence" value="ECO:0007669"/>
    <property type="project" value="TreeGrafter"/>
</dbReference>
<dbReference type="PROSITE" id="PS50077">
    <property type="entry name" value="HEAT_REPEAT"/>
    <property type="match status" value="1"/>
</dbReference>
<accession>F2TZ20</accession>
<evidence type="ECO:0000313" key="5">
    <source>
        <dbReference type="Proteomes" id="UP000007799"/>
    </source>
</evidence>
<dbReference type="Proteomes" id="UP000007799">
    <property type="component" value="Unassembled WGS sequence"/>
</dbReference>
<feature type="region of interest" description="Disordered" evidence="3">
    <location>
        <begin position="1548"/>
        <end position="1579"/>
    </location>
</feature>
<evidence type="ECO:0000256" key="2">
    <source>
        <dbReference type="PROSITE-ProRule" id="PRU00103"/>
    </source>
</evidence>
<dbReference type="OrthoDB" id="192608at2759"/>
<feature type="compositionally biased region" description="Low complexity" evidence="3">
    <location>
        <begin position="1134"/>
        <end position="1143"/>
    </location>
</feature>
<dbReference type="Pfam" id="PF20210">
    <property type="entry name" value="Laa1_Sip1_HTR5"/>
    <property type="match status" value="1"/>
</dbReference>
<dbReference type="SUPFAM" id="SSF48371">
    <property type="entry name" value="ARM repeat"/>
    <property type="match status" value="2"/>
</dbReference>
<feature type="region of interest" description="Disordered" evidence="3">
    <location>
        <begin position="1134"/>
        <end position="1172"/>
    </location>
</feature>
<dbReference type="Gene3D" id="1.25.10.10">
    <property type="entry name" value="Leucine-rich Repeat Variant"/>
    <property type="match status" value="3"/>
</dbReference>
<feature type="compositionally biased region" description="Acidic residues" evidence="3">
    <location>
        <begin position="1154"/>
        <end position="1163"/>
    </location>
</feature>
<dbReference type="GO" id="GO:0042147">
    <property type="term" value="P:retrograde transport, endosome to Golgi"/>
    <property type="evidence" value="ECO:0007669"/>
    <property type="project" value="TreeGrafter"/>
</dbReference>
<gene>
    <name evidence="4" type="ORF">PTSG_01820</name>
</gene>
<dbReference type="PANTHER" id="PTHR21663:SF0">
    <property type="entry name" value="HEAT REPEAT-CONTAINING PROTEIN 5B"/>
    <property type="match status" value="1"/>
</dbReference>
<feature type="compositionally biased region" description="Low complexity" evidence="3">
    <location>
        <begin position="1904"/>
        <end position="1921"/>
    </location>
</feature>
<dbReference type="PANTHER" id="PTHR21663">
    <property type="entry name" value="HYPOTHETICAL HEAT DOMAIN-CONTAINING"/>
    <property type="match status" value="1"/>
</dbReference>
<dbReference type="InterPro" id="IPR046837">
    <property type="entry name" value="Laa1/Sip1/HEATR5-like_HEAT"/>
</dbReference>
<dbReference type="STRING" id="946362.F2TZ20"/>
<evidence type="ECO:0000256" key="3">
    <source>
        <dbReference type="SAM" id="MobiDB-lite"/>
    </source>
</evidence>
<dbReference type="RefSeq" id="XP_004997800.1">
    <property type="nucleotide sequence ID" value="XM_004997743.1"/>
</dbReference>
<dbReference type="GO" id="GO:0008104">
    <property type="term" value="P:intracellular protein localization"/>
    <property type="evidence" value="ECO:0007669"/>
    <property type="project" value="TreeGrafter"/>
</dbReference>
<dbReference type="GeneID" id="16078394"/>
<dbReference type="InParanoid" id="F2TZ20"/>
<dbReference type="EMBL" id="GL832957">
    <property type="protein sequence ID" value="EGD78844.1"/>
    <property type="molecule type" value="Genomic_DNA"/>
</dbReference>
<reference evidence="4" key="1">
    <citation type="submission" date="2009-08" db="EMBL/GenBank/DDBJ databases">
        <title>Annotation of Salpingoeca rosetta.</title>
        <authorList>
            <consortium name="The Broad Institute Genome Sequencing Platform"/>
            <person name="Russ C."/>
            <person name="Cuomo C."/>
            <person name="Burger G."/>
            <person name="Gray M.W."/>
            <person name="Holland P.W.H."/>
            <person name="King N."/>
            <person name="Lang F.B.F."/>
            <person name="Roger A.J."/>
            <person name="Ruiz-Trillo I."/>
            <person name="Young S.K."/>
            <person name="Zeng Q."/>
            <person name="Gargeya S."/>
            <person name="Alvarado L."/>
            <person name="Berlin A."/>
            <person name="Chapman S.B."/>
            <person name="Chen Z."/>
            <person name="Freedman E."/>
            <person name="Gellesch M."/>
            <person name="Goldberg J."/>
            <person name="Griggs A."/>
            <person name="Gujja S."/>
            <person name="Heilman E."/>
            <person name="Heiman D."/>
            <person name="Howarth C."/>
            <person name="Mehta T."/>
            <person name="Neiman D."/>
            <person name="Pearson M."/>
            <person name="Roberts A."/>
            <person name="Saif S."/>
            <person name="Shea T."/>
            <person name="Shenoy N."/>
            <person name="Sisk P."/>
            <person name="Stolte C."/>
            <person name="Sykes S."/>
            <person name="White J."/>
            <person name="Yandava C."/>
            <person name="Haas B."/>
            <person name="Nusbaum C."/>
            <person name="Birren B."/>
        </authorList>
    </citation>
    <scope>NUCLEOTIDE SEQUENCE [LARGE SCALE GENOMIC DNA]</scope>
    <source>
        <strain evidence="4">ATCC 50818</strain>
    </source>
</reference>
<evidence type="ECO:0000256" key="1">
    <source>
        <dbReference type="ARBA" id="ARBA00008304"/>
    </source>
</evidence>
<organism evidence="5">
    <name type="scientific">Salpingoeca rosetta (strain ATCC 50818 / BSB-021)</name>
    <dbReference type="NCBI Taxonomy" id="946362"/>
    <lineage>
        <taxon>Eukaryota</taxon>
        <taxon>Choanoflagellata</taxon>
        <taxon>Craspedida</taxon>
        <taxon>Salpingoecidae</taxon>
        <taxon>Salpingoeca</taxon>
    </lineage>
</organism>